<feature type="compositionally biased region" description="Polar residues" evidence="1">
    <location>
        <begin position="58"/>
        <end position="77"/>
    </location>
</feature>
<organism evidence="2 3">
    <name type="scientific">Jimgerdemannia flammicorona</name>
    <dbReference type="NCBI Taxonomy" id="994334"/>
    <lineage>
        <taxon>Eukaryota</taxon>
        <taxon>Fungi</taxon>
        <taxon>Fungi incertae sedis</taxon>
        <taxon>Mucoromycota</taxon>
        <taxon>Mucoromycotina</taxon>
        <taxon>Endogonomycetes</taxon>
        <taxon>Endogonales</taxon>
        <taxon>Endogonaceae</taxon>
        <taxon>Jimgerdemannia</taxon>
    </lineage>
</organism>
<feature type="compositionally biased region" description="Low complexity" evidence="1">
    <location>
        <begin position="12"/>
        <end position="26"/>
    </location>
</feature>
<dbReference type="EMBL" id="RBNJ01003232">
    <property type="protein sequence ID" value="RUS31157.1"/>
    <property type="molecule type" value="Genomic_DNA"/>
</dbReference>
<sequence length="92" mass="9445">MFGGFGSTGFGQQPQPQQQQQQQQQPSSLFGQTTNPQPGFGGFGATAAPTAFGQQTTNTGAFGQPSTSASPFGATTSTGTWLISRIVEISSI</sequence>
<dbReference type="AlphaFoldDB" id="A0A433QN16"/>
<keyword evidence="3" id="KW-1185">Reference proteome</keyword>
<proteinExistence type="predicted"/>
<dbReference type="Proteomes" id="UP000274822">
    <property type="component" value="Unassembled WGS sequence"/>
</dbReference>
<reference evidence="2 3" key="1">
    <citation type="journal article" date="2018" name="New Phytol.">
        <title>Phylogenomics of Endogonaceae and evolution of mycorrhizas within Mucoromycota.</title>
        <authorList>
            <person name="Chang Y."/>
            <person name="Desiro A."/>
            <person name="Na H."/>
            <person name="Sandor L."/>
            <person name="Lipzen A."/>
            <person name="Clum A."/>
            <person name="Barry K."/>
            <person name="Grigoriev I.V."/>
            <person name="Martin F.M."/>
            <person name="Stajich J.E."/>
            <person name="Smith M.E."/>
            <person name="Bonito G."/>
            <person name="Spatafora J.W."/>
        </authorList>
    </citation>
    <scope>NUCLEOTIDE SEQUENCE [LARGE SCALE GENOMIC DNA]</scope>
    <source>
        <strain evidence="2 3">AD002</strain>
    </source>
</reference>
<gene>
    <name evidence="2" type="ORF">BC938DRAFT_478373</name>
</gene>
<feature type="compositionally biased region" description="Low complexity" evidence="1">
    <location>
        <begin position="45"/>
        <end position="57"/>
    </location>
</feature>
<evidence type="ECO:0000256" key="1">
    <source>
        <dbReference type="SAM" id="MobiDB-lite"/>
    </source>
</evidence>
<accession>A0A433QN16</accession>
<evidence type="ECO:0000313" key="2">
    <source>
        <dbReference type="EMBL" id="RUS31157.1"/>
    </source>
</evidence>
<name>A0A433QN16_9FUNG</name>
<evidence type="ECO:0000313" key="3">
    <source>
        <dbReference type="Proteomes" id="UP000274822"/>
    </source>
</evidence>
<feature type="region of interest" description="Disordered" evidence="1">
    <location>
        <begin position="1"/>
        <end position="77"/>
    </location>
</feature>
<comment type="caution">
    <text evidence="2">The sequence shown here is derived from an EMBL/GenBank/DDBJ whole genome shotgun (WGS) entry which is preliminary data.</text>
</comment>
<protein>
    <submittedName>
        <fullName evidence="2">Uncharacterized protein</fullName>
    </submittedName>
</protein>